<keyword evidence="2" id="KW-1185">Reference proteome</keyword>
<sequence length="57" mass="6259">MPKYFSAAVSDETLFLLRLQAALEQRSLASLAGAILTEHVKATEFPVRLPQDREASA</sequence>
<reference evidence="1" key="2">
    <citation type="submission" date="2020-09" db="EMBL/GenBank/DDBJ databases">
        <authorList>
            <person name="Sun Q."/>
            <person name="Kim S."/>
        </authorList>
    </citation>
    <scope>NUCLEOTIDE SEQUENCE</scope>
    <source>
        <strain evidence="1">KCTC 42651</strain>
    </source>
</reference>
<gene>
    <name evidence="1" type="ORF">GCM10017083_04940</name>
</gene>
<dbReference type="Proteomes" id="UP000630353">
    <property type="component" value="Unassembled WGS sequence"/>
</dbReference>
<name>A0A918XNF9_9PROT</name>
<comment type="caution">
    <text evidence="1">The sequence shown here is derived from an EMBL/GenBank/DDBJ whole genome shotgun (WGS) entry which is preliminary data.</text>
</comment>
<evidence type="ECO:0000313" key="2">
    <source>
        <dbReference type="Proteomes" id="UP000630353"/>
    </source>
</evidence>
<proteinExistence type="predicted"/>
<organism evidence="1 2">
    <name type="scientific">Thalassobaculum fulvum</name>
    <dbReference type="NCBI Taxonomy" id="1633335"/>
    <lineage>
        <taxon>Bacteria</taxon>
        <taxon>Pseudomonadati</taxon>
        <taxon>Pseudomonadota</taxon>
        <taxon>Alphaproteobacteria</taxon>
        <taxon>Rhodospirillales</taxon>
        <taxon>Thalassobaculaceae</taxon>
        <taxon>Thalassobaculum</taxon>
    </lineage>
</organism>
<dbReference type="AlphaFoldDB" id="A0A918XNF9"/>
<protein>
    <submittedName>
        <fullName evidence="1">Uncharacterized protein</fullName>
    </submittedName>
</protein>
<evidence type="ECO:0000313" key="1">
    <source>
        <dbReference type="EMBL" id="GHD41049.1"/>
    </source>
</evidence>
<dbReference type="RefSeq" id="WP_189987315.1">
    <property type="nucleotide sequence ID" value="NZ_BMZS01000001.1"/>
</dbReference>
<accession>A0A918XNF9</accession>
<dbReference type="EMBL" id="BMZS01000001">
    <property type="protein sequence ID" value="GHD41049.1"/>
    <property type="molecule type" value="Genomic_DNA"/>
</dbReference>
<reference evidence="1" key="1">
    <citation type="journal article" date="2014" name="Int. J. Syst. Evol. Microbiol.">
        <title>Complete genome sequence of Corynebacterium casei LMG S-19264T (=DSM 44701T), isolated from a smear-ripened cheese.</title>
        <authorList>
            <consortium name="US DOE Joint Genome Institute (JGI-PGF)"/>
            <person name="Walter F."/>
            <person name="Albersmeier A."/>
            <person name="Kalinowski J."/>
            <person name="Ruckert C."/>
        </authorList>
    </citation>
    <scope>NUCLEOTIDE SEQUENCE</scope>
    <source>
        <strain evidence="1">KCTC 42651</strain>
    </source>
</reference>